<comment type="subcellular location">
    <subcellularLocation>
        <location evidence="1 5 6">Nucleus</location>
    </subcellularLocation>
</comment>
<keyword evidence="3 5" id="KW-0371">Homeobox</keyword>
<dbReference type="SMART" id="SM00389">
    <property type="entry name" value="HOX"/>
    <property type="match status" value="1"/>
</dbReference>
<feature type="compositionally biased region" description="Polar residues" evidence="7">
    <location>
        <begin position="259"/>
        <end position="268"/>
    </location>
</feature>
<dbReference type="GO" id="GO:0000981">
    <property type="term" value="F:DNA-binding transcription factor activity, RNA polymerase II-specific"/>
    <property type="evidence" value="ECO:0007669"/>
    <property type="project" value="InterPro"/>
</dbReference>
<feature type="compositionally biased region" description="Polar residues" evidence="7">
    <location>
        <begin position="241"/>
        <end position="251"/>
    </location>
</feature>
<proteinExistence type="predicted"/>
<comment type="caution">
    <text evidence="9">The sequence shown here is derived from an EMBL/GenBank/DDBJ whole genome shotgun (WGS) entry which is preliminary data.</text>
</comment>
<feature type="domain" description="Homeobox" evidence="8">
    <location>
        <begin position="127"/>
        <end position="179"/>
    </location>
</feature>
<feature type="non-terminal residue" evidence="9">
    <location>
        <position position="1"/>
    </location>
</feature>
<dbReference type="GO" id="GO:0000978">
    <property type="term" value="F:RNA polymerase II cis-regulatory region sequence-specific DNA binding"/>
    <property type="evidence" value="ECO:0007669"/>
    <property type="project" value="TreeGrafter"/>
</dbReference>
<dbReference type="PANTHER" id="PTHR10390">
    <property type="entry name" value="HOMEOBOX PROTEIN SIX"/>
    <property type="match status" value="1"/>
</dbReference>
<dbReference type="PANTHER" id="PTHR10390:SF44">
    <property type="entry name" value="SIX HOMEOBOX 4"/>
    <property type="match status" value="1"/>
</dbReference>
<dbReference type="GO" id="GO:0005667">
    <property type="term" value="C:transcription regulator complex"/>
    <property type="evidence" value="ECO:0007669"/>
    <property type="project" value="TreeGrafter"/>
</dbReference>
<dbReference type="EMBL" id="VTPC01004184">
    <property type="protein sequence ID" value="KAF2897414.1"/>
    <property type="molecule type" value="Genomic_DNA"/>
</dbReference>
<evidence type="ECO:0000256" key="3">
    <source>
        <dbReference type="ARBA" id="ARBA00023155"/>
    </source>
</evidence>
<reference evidence="9" key="1">
    <citation type="submission" date="2019-08" db="EMBL/GenBank/DDBJ databases">
        <title>The genome of the North American firefly Photinus pyralis.</title>
        <authorList>
            <consortium name="Photinus pyralis genome working group"/>
            <person name="Fallon T.R."/>
            <person name="Sander Lower S.E."/>
            <person name="Weng J.-K."/>
        </authorList>
    </citation>
    <scope>NUCLEOTIDE SEQUENCE</scope>
    <source>
        <strain evidence="9">TRF0915ILg1</strain>
        <tissue evidence="9">Whole body</tissue>
    </source>
</reference>
<evidence type="ECO:0000256" key="6">
    <source>
        <dbReference type="RuleBase" id="RU000682"/>
    </source>
</evidence>
<dbReference type="AlphaFoldDB" id="A0A8K0D1A6"/>
<evidence type="ECO:0000313" key="9">
    <source>
        <dbReference type="EMBL" id="KAF2897414.1"/>
    </source>
</evidence>
<dbReference type="Pfam" id="PF16878">
    <property type="entry name" value="SIX1_SD"/>
    <property type="match status" value="1"/>
</dbReference>
<name>A0A8K0D1A6_IGNLU</name>
<evidence type="ECO:0000256" key="5">
    <source>
        <dbReference type="PROSITE-ProRule" id="PRU00108"/>
    </source>
</evidence>
<dbReference type="InterPro" id="IPR009057">
    <property type="entry name" value="Homeodomain-like_sf"/>
</dbReference>
<feature type="compositionally biased region" description="Basic residues" evidence="7">
    <location>
        <begin position="228"/>
        <end position="237"/>
    </location>
</feature>
<gene>
    <name evidence="9" type="ORF">ILUMI_08759</name>
</gene>
<feature type="region of interest" description="Disordered" evidence="7">
    <location>
        <begin position="226"/>
        <end position="278"/>
    </location>
</feature>
<protein>
    <recommendedName>
        <fullName evidence="8">Homeobox domain-containing protein</fullName>
    </recommendedName>
</protein>
<dbReference type="Proteomes" id="UP000801492">
    <property type="component" value="Unassembled WGS sequence"/>
</dbReference>
<dbReference type="Pfam" id="PF00046">
    <property type="entry name" value="Homeodomain"/>
    <property type="match status" value="1"/>
</dbReference>
<dbReference type="CDD" id="cd00086">
    <property type="entry name" value="homeodomain"/>
    <property type="match status" value="1"/>
</dbReference>
<feature type="DNA-binding region" description="Homeobox" evidence="5">
    <location>
        <begin position="129"/>
        <end position="180"/>
    </location>
</feature>
<evidence type="ECO:0000256" key="1">
    <source>
        <dbReference type="ARBA" id="ARBA00004123"/>
    </source>
</evidence>
<evidence type="ECO:0000256" key="4">
    <source>
        <dbReference type="ARBA" id="ARBA00023242"/>
    </source>
</evidence>
<keyword evidence="4 5" id="KW-0539">Nucleus</keyword>
<dbReference type="PROSITE" id="PS00027">
    <property type="entry name" value="HOMEOBOX_1"/>
    <property type="match status" value="1"/>
</dbReference>
<keyword evidence="10" id="KW-1185">Reference proteome</keyword>
<dbReference type="PROSITE" id="PS50071">
    <property type="entry name" value="HOMEOBOX_2"/>
    <property type="match status" value="1"/>
</dbReference>
<organism evidence="9 10">
    <name type="scientific">Ignelater luminosus</name>
    <name type="common">Cucubano</name>
    <name type="synonym">Pyrophorus luminosus</name>
    <dbReference type="NCBI Taxonomy" id="2038154"/>
    <lineage>
        <taxon>Eukaryota</taxon>
        <taxon>Metazoa</taxon>
        <taxon>Ecdysozoa</taxon>
        <taxon>Arthropoda</taxon>
        <taxon>Hexapoda</taxon>
        <taxon>Insecta</taxon>
        <taxon>Pterygota</taxon>
        <taxon>Neoptera</taxon>
        <taxon>Endopterygota</taxon>
        <taxon>Coleoptera</taxon>
        <taxon>Polyphaga</taxon>
        <taxon>Elateriformia</taxon>
        <taxon>Elateroidea</taxon>
        <taxon>Elateridae</taxon>
        <taxon>Agrypninae</taxon>
        <taxon>Pyrophorini</taxon>
        <taxon>Ignelater</taxon>
    </lineage>
</organism>
<evidence type="ECO:0000313" key="10">
    <source>
        <dbReference type="Proteomes" id="UP000801492"/>
    </source>
</evidence>
<dbReference type="GO" id="GO:0005634">
    <property type="term" value="C:nucleus"/>
    <property type="evidence" value="ECO:0007669"/>
    <property type="project" value="UniProtKB-SubCell"/>
</dbReference>
<keyword evidence="2 5" id="KW-0238">DNA-binding</keyword>
<accession>A0A8K0D1A6</accession>
<dbReference type="InterPro" id="IPR001356">
    <property type="entry name" value="HD"/>
</dbReference>
<dbReference type="Gene3D" id="1.10.10.60">
    <property type="entry name" value="Homeodomain-like"/>
    <property type="match status" value="1"/>
</dbReference>
<evidence type="ECO:0000259" key="8">
    <source>
        <dbReference type="PROSITE" id="PS50071"/>
    </source>
</evidence>
<evidence type="ECO:0000256" key="2">
    <source>
        <dbReference type="ARBA" id="ARBA00023125"/>
    </source>
</evidence>
<dbReference type="InterPro" id="IPR031701">
    <property type="entry name" value="SIX1_SD"/>
</dbReference>
<evidence type="ECO:0000256" key="7">
    <source>
        <dbReference type="SAM" id="MobiDB-lite"/>
    </source>
</evidence>
<sequence length="570" mass="64277">VDIKTFFQLDNKLDCLFERCRVNGLQEAIKVLNRYNLVNTTHGVLAARAYVAYHQEEYHVVFAIILALEFHPHFHARLQFLWNESVYRVSELNRGSSTSVGAVEKLQLRKQYPFPSTIWDGEPLYYRMTKGSRQYLESEFCKNQNPSYVERMMVARYLGLTVVQISNWFRNRRNKQRYIEREQKLQACLTPNASTILQNFYVNATEHSYLASVSSRTMKLTASTARVKNPKKMRRFKCNTEKTSPSTSKTGVTPRKSLSKPTAASPNNNRKKTRASPVNNFGNFSIARILANTSRGNSEIYFSEPVSKQSRLELTAAASSSRRNVTQAAGSSNYDYTSATEAFYDISNLGTNQPRWDLLATADCNAFNPNAKRPAWGNGLLSKNYVPSLGTVFIIKGFIGFDYLDTGYNTKNRTGPFAFGGCQYAAQPVIGIEDHLAVLKAFEDWTLKRARLERYVRLAADHRDMTQTNADRATPVGLNQNNAVVAENSSNSAPTLNQSRVVQPASFAANVAGNNTEVALSMLSDRARAVYQNIMPRFGHTYQRRFTATNTNNRVDSDTQVLPAEVPHTM</sequence>
<dbReference type="SUPFAM" id="SSF46689">
    <property type="entry name" value="Homeodomain-like"/>
    <property type="match status" value="1"/>
</dbReference>
<dbReference type="InterPro" id="IPR017970">
    <property type="entry name" value="Homeobox_CS"/>
</dbReference>